<evidence type="ECO:0000313" key="3">
    <source>
        <dbReference type="Proteomes" id="UP000663860"/>
    </source>
</evidence>
<dbReference type="AlphaFoldDB" id="A0A815S2B9"/>
<proteinExistence type="predicted"/>
<reference evidence="2" key="1">
    <citation type="submission" date="2021-02" db="EMBL/GenBank/DDBJ databases">
        <authorList>
            <person name="Nowell W R."/>
        </authorList>
    </citation>
    <scope>NUCLEOTIDE SEQUENCE</scope>
</reference>
<feature type="non-terminal residue" evidence="2">
    <location>
        <position position="1"/>
    </location>
</feature>
<sequence>MHIQVTCLLVFLISSSQATIPDATIQADAAEITRLNRMGLNSSPPIFHRLRSLVCEMINNCCPSIKSNFNEFTGKSTATGPNAILNACISSQPHPEFLNYTVVLITAVNQMQLSDVEIEQPCTADETYATYCKRNSRKEMLSCEQKTLTYVAQHNSDDHSSLYTIGIR</sequence>
<dbReference type="EMBL" id="CAJNOE010002496">
    <property type="protein sequence ID" value="CAF1484488.1"/>
    <property type="molecule type" value="Genomic_DNA"/>
</dbReference>
<evidence type="ECO:0000313" key="2">
    <source>
        <dbReference type="EMBL" id="CAF1484488.1"/>
    </source>
</evidence>
<evidence type="ECO:0000256" key="1">
    <source>
        <dbReference type="SAM" id="SignalP"/>
    </source>
</evidence>
<comment type="caution">
    <text evidence="2">The sequence shown here is derived from an EMBL/GenBank/DDBJ whole genome shotgun (WGS) entry which is preliminary data.</text>
</comment>
<keyword evidence="1" id="KW-0732">Signal</keyword>
<protein>
    <submittedName>
        <fullName evidence="2">Uncharacterized protein</fullName>
    </submittedName>
</protein>
<accession>A0A815S2B9</accession>
<dbReference type="Proteomes" id="UP000663860">
    <property type="component" value="Unassembled WGS sequence"/>
</dbReference>
<name>A0A815S2B9_9BILA</name>
<feature type="signal peptide" evidence="1">
    <location>
        <begin position="1"/>
        <end position="18"/>
    </location>
</feature>
<feature type="chain" id="PRO_5032355852" evidence="1">
    <location>
        <begin position="19"/>
        <end position="168"/>
    </location>
</feature>
<organism evidence="2 3">
    <name type="scientific">Adineta steineri</name>
    <dbReference type="NCBI Taxonomy" id="433720"/>
    <lineage>
        <taxon>Eukaryota</taxon>
        <taxon>Metazoa</taxon>
        <taxon>Spiralia</taxon>
        <taxon>Gnathifera</taxon>
        <taxon>Rotifera</taxon>
        <taxon>Eurotatoria</taxon>
        <taxon>Bdelloidea</taxon>
        <taxon>Adinetida</taxon>
        <taxon>Adinetidae</taxon>
        <taxon>Adineta</taxon>
    </lineage>
</organism>
<gene>
    <name evidence="2" type="ORF">IZO911_LOCUS44159</name>
</gene>